<keyword evidence="12 22" id="KW-0067">ATP-binding</keyword>
<evidence type="ECO:0000313" key="26">
    <source>
        <dbReference type="Proteomes" id="UP000244925"/>
    </source>
</evidence>
<dbReference type="NCBIfam" id="TIGR01499">
    <property type="entry name" value="folC"/>
    <property type="match status" value="1"/>
</dbReference>
<dbReference type="InterPro" id="IPR036565">
    <property type="entry name" value="Mur-like_cat_sf"/>
</dbReference>
<evidence type="ECO:0000259" key="24">
    <source>
        <dbReference type="Pfam" id="PF08245"/>
    </source>
</evidence>
<evidence type="ECO:0000256" key="2">
    <source>
        <dbReference type="ARBA" id="ARBA00002714"/>
    </source>
</evidence>
<keyword evidence="26" id="KW-1185">Reference proteome</keyword>
<evidence type="ECO:0000256" key="22">
    <source>
        <dbReference type="PIRNR" id="PIRNR001563"/>
    </source>
</evidence>
<dbReference type="GO" id="GO:0046872">
    <property type="term" value="F:metal ion binding"/>
    <property type="evidence" value="ECO:0007669"/>
    <property type="project" value="UniProtKB-KW"/>
</dbReference>
<sequence length="439" mass="47172">MCNNIEESYRRVLSELNDGYTAFHKVGAVAIDPGLDTTMELARRLGDPQNAYRTIHVGGTNGKGSVAHTLASVLQSAGYRVGLYTSPHLLDFRERIRIDGKMIARSEVVAFMERFKKVEYGFHPSFFEVCTLMAFWCFAKAGVDVAVVEVGLGGRLDSTNIITPMLSVVTNISLDHTGLLGNTEPLIAAEKAGIFKPGVPAVVGEAQGEVRAVFERKAAEIGAPLVFAADSDEIKEVSVGNEGMQCYDTVGFGHIASPLTGECQYHNALTVLEAVKSLRRSQLDITAEAVRAGFSQVCVLTGLMGRWTIVDRHPLTVCDTGHNPGGWIYTARRLKTFGGQAVRLVIGFVSDKDVDSVLGLLRGIPRLHVYACRPSVDRALPATMLAEKVNDAGLQLASVDDEVSRAYGNAVADASESDMIFVGGSTFVVADFLASRGLG</sequence>
<evidence type="ECO:0000256" key="20">
    <source>
        <dbReference type="ARBA" id="ARBA00049035"/>
    </source>
</evidence>
<evidence type="ECO:0000256" key="11">
    <source>
        <dbReference type="ARBA" id="ARBA00022741"/>
    </source>
</evidence>
<evidence type="ECO:0000256" key="6">
    <source>
        <dbReference type="ARBA" id="ARBA00013023"/>
    </source>
</evidence>
<dbReference type="GO" id="GO:0004326">
    <property type="term" value="F:tetrahydrofolylpolyglutamate synthase activity"/>
    <property type="evidence" value="ECO:0007669"/>
    <property type="project" value="UniProtKB-EC"/>
</dbReference>
<evidence type="ECO:0000256" key="3">
    <source>
        <dbReference type="ARBA" id="ARBA00004799"/>
    </source>
</evidence>
<dbReference type="InterPro" id="IPR036615">
    <property type="entry name" value="Mur_ligase_C_dom_sf"/>
</dbReference>
<dbReference type="PANTHER" id="PTHR11136">
    <property type="entry name" value="FOLYLPOLYGLUTAMATE SYNTHASE-RELATED"/>
    <property type="match status" value="1"/>
</dbReference>
<evidence type="ECO:0000313" key="25">
    <source>
        <dbReference type="EMBL" id="PWB09788.1"/>
    </source>
</evidence>
<dbReference type="InterPro" id="IPR018109">
    <property type="entry name" value="Folylpolyglutamate_synth_CS"/>
</dbReference>
<evidence type="ECO:0000256" key="19">
    <source>
        <dbReference type="ARBA" id="ARBA00047808"/>
    </source>
</evidence>
<evidence type="ECO:0000256" key="16">
    <source>
        <dbReference type="ARBA" id="ARBA00030592"/>
    </source>
</evidence>
<evidence type="ECO:0000256" key="9">
    <source>
        <dbReference type="ARBA" id="ARBA00022598"/>
    </source>
</evidence>
<evidence type="ECO:0000256" key="7">
    <source>
        <dbReference type="ARBA" id="ARBA00013025"/>
    </source>
</evidence>
<dbReference type="PIRSF" id="PIRSF001563">
    <property type="entry name" value="Folylpolyglu_synth"/>
    <property type="match status" value="1"/>
</dbReference>
<keyword evidence="11 22" id="KW-0547">Nucleotide-binding</keyword>
<evidence type="ECO:0000256" key="13">
    <source>
        <dbReference type="ARBA" id="ARBA00022842"/>
    </source>
</evidence>
<dbReference type="GO" id="GO:0008841">
    <property type="term" value="F:dihydrofolate synthase activity"/>
    <property type="evidence" value="ECO:0007669"/>
    <property type="project" value="UniProtKB-EC"/>
</dbReference>
<evidence type="ECO:0000256" key="15">
    <source>
        <dbReference type="ARBA" id="ARBA00030048"/>
    </source>
</evidence>
<dbReference type="GO" id="GO:0005737">
    <property type="term" value="C:cytoplasm"/>
    <property type="evidence" value="ECO:0007669"/>
    <property type="project" value="TreeGrafter"/>
</dbReference>
<evidence type="ECO:0000256" key="4">
    <source>
        <dbReference type="ARBA" id="ARBA00005150"/>
    </source>
</evidence>
<evidence type="ECO:0000256" key="18">
    <source>
        <dbReference type="ARBA" id="ARBA00047493"/>
    </source>
</evidence>
<dbReference type="AlphaFoldDB" id="A0A2V1J066"/>
<dbReference type="EC" id="6.3.2.12" evidence="6"/>
<dbReference type="RefSeq" id="WP_107034840.1">
    <property type="nucleotide sequence ID" value="NZ_CAONGC010000003.1"/>
</dbReference>
<comment type="cofactor">
    <cofactor evidence="1">
        <name>Mg(2+)</name>
        <dbReference type="ChEBI" id="CHEBI:18420"/>
    </cofactor>
</comment>
<dbReference type="Pfam" id="PF02875">
    <property type="entry name" value="Mur_ligase_C"/>
    <property type="match status" value="1"/>
</dbReference>
<evidence type="ECO:0000259" key="23">
    <source>
        <dbReference type="Pfam" id="PF02875"/>
    </source>
</evidence>
<name>A0A2V1J066_9BACT</name>
<dbReference type="Pfam" id="PF08245">
    <property type="entry name" value="Mur_ligase_M"/>
    <property type="match status" value="1"/>
</dbReference>
<keyword evidence="14" id="KW-0289">Folate biosynthesis</keyword>
<keyword evidence="13" id="KW-0460">Magnesium</keyword>
<dbReference type="EC" id="6.3.2.17" evidence="7"/>
<dbReference type="GeneID" id="93424310"/>
<comment type="catalytic activity">
    <reaction evidence="18">
        <text>(6S)-5,6,7,8-tetrahydrofolyl-(gamma-L-Glu)(n) + L-glutamate + ATP = (6S)-5,6,7,8-tetrahydrofolyl-(gamma-L-Glu)(n+1) + ADP + phosphate + H(+)</text>
        <dbReference type="Rhea" id="RHEA:10580"/>
        <dbReference type="Rhea" id="RHEA-COMP:14738"/>
        <dbReference type="Rhea" id="RHEA-COMP:14740"/>
        <dbReference type="ChEBI" id="CHEBI:15378"/>
        <dbReference type="ChEBI" id="CHEBI:29985"/>
        <dbReference type="ChEBI" id="CHEBI:30616"/>
        <dbReference type="ChEBI" id="CHEBI:43474"/>
        <dbReference type="ChEBI" id="CHEBI:141005"/>
        <dbReference type="ChEBI" id="CHEBI:456216"/>
        <dbReference type="EC" id="6.3.2.17"/>
    </reaction>
</comment>
<comment type="pathway">
    <text evidence="4">Cofactor biosynthesis; tetrahydrofolylpolyglutamate biosynthesis.</text>
</comment>
<evidence type="ECO:0000256" key="5">
    <source>
        <dbReference type="ARBA" id="ARBA00008276"/>
    </source>
</evidence>
<feature type="domain" description="Mur ligase C-terminal" evidence="23">
    <location>
        <begin position="305"/>
        <end position="425"/>
    </location>
</feature>
<evidence type="ECO:0000256" key="14">
    <source>
        <dbReference type="ARBA" id="ARBA00022909"/>
    </source>
</evidence>
<comment type="caution">
    <text evidence="25">The sequence shown here is derived from an EMBL/GenBank/DDBJ whole genome shotgun (WGS) entry which is preliminary data.</text>
</comment>
<comment type="catalytic activity">
    <reaction evidence="19">
        <text>10-formyltetrahydrofolyl-(gamma-L-Glu)(n) + L-glutamate + ATP = 10-formyltetrahydrofolyl-(gamma-L-Glu)(n+1) + ADP + phosphate + H(+)</text>
        <dbReference type="Rhea" id="RHEA:51904"/>
        <dbReference type="Rhea" id="RHEA-COMP:13088"/>
        <dbReference type="Rhea" id="RHEA-COMP:14300"/>
        <dbReference type="ChEBI" id="CHEBI:15378"/>
        <dbReference type="ChEBI" id="CHEBI:29985"/>
        <dbReference type="ChEBI" id="CHEBI:30616"/>
        <dbReference type="ChEBI" id="CHEBI:43474"/>
        <dbReference type="ChEBI" id="CHEBI:134413"/>
        <dbReference type="ChEBI" id="CHEBI:456216"/>
        <dbReference type="EC" id="6.3.2.17"/>
    </reaction>
</comment>
<feature type="domain" description="Mur ligase central" evidence="24">
    <location>
        <begin position="57"/>
        <end position="274"/>
    </location>
</feature>
<dbReference type="SUPFAM" id="SSF53623">
    <property type="entry name" value="MurD-like peptide ligases, catalytic domain"/>
    <property type="match status" value="1"/>
</dbReference>
<dbReference type="GO" id="GO:0005524">
    <property type="term" value="F:ATP binding"/>
    <property type="evidence" value="ECO:0007669"/>
    <property type="project" value="UniProtKB-KW"/>
</dbReference>
<proteinExistence type="inferred from homology"/>
<reference evidence="26" key="1">
    <citation type="submission" date="2018-02" db="EMBL/GenBank/DDBJ databases">
        <authorList>
            <person name="Clavel T."/>
            <person name="Strowig T."/>
        </authorList>
    </citation>
    <scope>NUCLEOTIDE SEQUENCE [LARGE SCALE GENOMIC DNA]</scope>
    <source>
        <strain evidence="26">DSM 100764</strain>
    </source>
</reference>
<dbReference type="InterPro" id="IPR004101">
    <property type="entry name" value="Mur_ligase_C"/>
</dbReference>
<dbReference type="EMBL" id="PUBV01000001">
    <property type="protein sequence ID" value="PWB09788.1"/>
    <property type="molecule type" value="Genomic_DNA"/>
</dbReference>
<evidence type="ECO:0000256" key="1">
    <source>
        <dbReference type="ARBA" id="ARBA00001946"/>
    </source>
</evidence>
<dbReference type="PANTHER" id="PTHR11136:SF0">
    <property type="entry name" value="DIHYDROFOLATE SYNTHETASE-RELATED"/>
    <property type="match status" value="1"/>
</dbReference>
<evidence type="ECO:0000256" key="12">
    <source>
        <dbReference type="ARBA" id="ARBA00022840"/>
    </source>
</evidence>
<comment type="pathway">
    <text evidence="3">Cofactor biosynthesis; tetrahydrofolate biosynthesis; 7,8-dihydrofolate from 2-amino-4-hydroxy-6-hydroxymethyl-7,8-dihydropteridine diphosphate and 4-aminobenzoate: step 2/2.</text>
</comment>
<dbReference type="SUPFAM" id="SSF53244">
    <property type="entry name" value="MurD-like peptide ligases, peptide-binding domain"/>
    <property type="match status" value="1"/>
</dbReference>
<evidence type="ECO:0000256" key="10">
    <source>
        <dbReference type="ARBA" id="ARBA00022723"/>
    </source>
</evidence>
<dbReference type="Gene3D" id="3.90.190.20">
    <property type="entry name" value="Mur ligase, C-terminal domain"/>
    <property type="match status" value="1"/>
</dbReference>
<dbReference type="InterPro" id="IPR001645">
    <property type="entry name" value="Folylpolyglutamate_synth"/>
</dbReference>
<evidence type="ECO:0000256" key="8">
    <source>
        <dbReference type="ARBA" id="ARBA00019357"/>
    </source>
</evidence>
<keyword evidence="9 22" id="KW-0436">Ligase</keyword>
<protein>
    <recommendedName>
        <fullName evidence="8">Dihydrofolate synthase/folylpolyglutamate synthase</fullName>
        <ecNumber evidence="6">6.3.2.12</ecNumber>
        <ecNumber evidence="7">6.3.2.17</ecNumber>
    </recommendedName>
    <alternativeName>
        <fullName evidence="17">Folylpoly-gamma-glutamate synthetase-dihydrofolate synthetase</fullName>
    </alternativeName>
    <alternativeName>
        <fullName evidence="15">Folylpolyglutamate synthetase</fullName>
    </alternativeName>
    <alternativeName>
        <fullName evidence="16">Tetrahydrofolylpolyglutamate synthase</fullName>
    </alternativeName>
</protein>
<dbReference type="InterPro" id="IPR013221">
    <property type="entry name" value="Mur_ligase_cen"/>
</dbReference>
<evidence type="ECO:0000256" key="21">
    <source>
        <dbReference type="ARBA" id="ARBA00049161"/>
    </source>
</evidence>
<dbReference type="PROSITE" id="PS01011">
    <property type="entry name" value="FOLYLPOLYGLU_SYNT_1"/>
    <property type="match status" value="1"/>
</dbReference>
<dbReference type="GO" id="GO:0046656">
    <property type="term" value="P:folic acid biosynthetic process"/>
    <property type="evidence" value="ECO:0007669"/>
    <property type="project" value="UniProtKB-KW"/>
</dbReference>
<dbReference type="FunFam" id="3.40.1190.10:FF:000011">
    <property type="entry name" value="Folylpolyglutamate synthase/dihydrofolate synthase"/>
    <property type="match status" value="1"/>
</dbReference>
<dbReference type="PROSITE" id="PS01012">
    <property type="entry name" value="FOLYLPOLYGLU_SYNT_2"/>
    <property type="match status" value="1"/>
</dbReference>
<organism evidence="25 26">
    <name type="scientific">Paramuribaculum intestinale</name>
    <dbReference type="NCBI Taxonomy" id="2094151"/>
    <lineage>
        <taxon>Bacteria</taxon>
        <taxon>Pseudomonadati</taxon>
        <taxon>Bacteroidota</taxon>
        <taxon>Bacteroidia</taxon>
        <taxon>Bacteroidales</taxon>
        <taxon>Muribaculaceae</taxon>
        <taxon>Paramuribaculum</taxon>
    </lineage>
</organism>
<dbReference type="Gene3D" id="3.40.1190.10">
    <property type="entry name" value="Mur-like, catalytic domain"/>
    <property type="match status" value="1"/>
</dbReference>
<gene>
    <name evidence="25" type="ORF">C5O25_00855</name>
</gene>
<comment type="function">
    <text evidence="2">Functions in two distinct reactions of the de novo folate biosynthetic pathway. Catalyzes the addition of a glutamate residue to dihydropteroate (7,8-dihydropteroate or H2Pte) to form dihydrofolate (7,8-dihydrofolate monoglutamate or H2Pte-Glu). Also catalyzes successive additions of L-glutamate to tetrahydrofolate or 10-formyltetrahydrofolate or 5,10-methylenetetrahydrofolate, leading to folylpolyglutamate derivatives.</text>
</comment>
<comment type="similarity">
    <text evidence="5 22">Belongs to the folylpolyglutamate synthase family.</text>
</comment>
<dbReference type="Proteomes" id="UP000244925">
    <property type="component" value="Unassembled WGS sequence"/>
</dbReference>
<accession>A0A2V1J066</accession>
<comment type="catalytic activity">
    <reaction evidence="20">
        <text>(6R)-5,10-methylenetetrahydrofolyl-(gamma-L-Glu)(n) + L-glutamate + ATP = (6R)-5,10-methylenetetrahydrofolyl-(gamma-L-Glu)(n+1) + ADP + phosphate + H(+)</text>
        <dbReference type="Rhea" id="RHEA:51912"/>
        <dbReference type="Rhea" id="RHEA-COMP:13257"/>
        <dbReference type="Rhea" id="RHEA-COMP:13258"/>
        <dbReference type="ChEBI" id="CHEBI:15378"/>
        <dbReference type="ChEBI" id="CHEBI:29985"/>
        <dbReference type="ChEBI" id="CHEBI:30616"/>
        <dbReference type="ChEBI" id="CHEBI:43474"/>
        <dbReference type="ChEBI" id="CHEBI:136572"/>
        <dbReference type="ChEBI" id="CHEBI:456216"/>
        <dbReference type="EC" id="6.3.2.17"/>
    </reaction>
</comment>
<keyword evidence="10" id="KW-0479">Metal-binding</keyword>
<comment type="catalytic activity">
    <reaction evidence="21">
        <text>7,8-dihydropteroate + L-glutamate + ATP = 7,8-dihydrofolate + ADP + phosphate + H(+)</text>
        <dbReference type="Rhea" id="RHEA:23584"/>
        <dbReference type="ChEBI" id="CHEBI:15378"/>
        <dbReference type="ChEBI" id="CHEBI:17839"/>
        <dbReference type="ChEBI" id="CHEBI:29985"/>
        <dbReference type="ChEBI" id="CHEBI:30616"/>
        <dbReference type="ChEBI" id="CHEBI:43474"/>
        <dbReference type="ChEBI" id="CHEBI:57451"/>
        <dbReference type="ChEBI" id="CHEBI:456216"/>
        <dbReference type="EC" id="6.3.2.12"/>
    </reaction>
</comment>
<evidence type="ECO:0000256" key="17">
    <source>
        <dbReference type="ARBA" id="ARBA00032510"/>
    </source>
</evidence>